<reference evidence="4 5" key="1">
    <citation type="submission" date="2011-04" db="EMBL/GenBank/DDBJ databases">
        <title>The Genome Sequence of Clostridium citroniae WAL-19142.</title>
        <authorList>
            <consortium name="The Broad Institute Genome Sequencing Platform"/>
            <person name="Earl A."/>
            <person name="Ward D."/>
            <person name="Feldgarden M."/>
            <person name="Gevers D."/>
            <person name="Warren Y.A."/>
            <person name="Tyrrell K.L."/>
            <person name="Citron D.M."/>
            <person name="Goldstein E.J."/>
            <person name="Daigneault M."/>
            <person name="Allen-Vercoe E."/>
            <person name="Young S.K."/>
            <person name="Zeng Q."/>
            <person name="Gargeya S."/>
            <person name="Fitzgerald M."/>
            <person name="Haas B."/>
            <person name="Abouelleil A."/>
            <person name="Alvarado L."/>
            <person name="Arachchi H.M."/>
            <person name="Berlin A."/>
            <person name="Brown A."/>
            <person name="Chapman S.B."/>
            <person name="Chen Z."/>
            <person name="Dunbar C."/>
            <person name="Freedman E."/>
            <person name="Gearin G."/>
            <person name="Gellesch M."/>
            <person name="Goldberg J."/>
            <person name="Griggs A."/>
            <person name="Gujja S."/>
            <person name="Heilman E.R."/>
            <person name="Heiman D."/>
            <person name="Howarth C."/>
            <person name="Larson L."/>
            <person name="Lui A."/>
            <person name="MacDonald P.J."/>
            <person name="Mehta T."/>
            <person name="Montmayeur A."/>
            <person name="Murphy C."/>
            <person name="Neiman D."/>
            <person name="Pearson M."/>
            <person name="Priest M."/>
            <person name="Roberts A."/>
            <person name="Saif S."/>
            <person name="Shea T."/>
            <person name="Shenoy N."/>
            <person name="Sisk P."/>
            <person name="Stolte C."/>
            <person name="Sykes S."/>
            <person name="White J."/>
            <person name="Yandava C."/>
            <person name="Wortman J."/>
            <person name="Nusbaum C."/>
            <person name="Birren B."/>
        </authorList>
    </citation>
    <scope>NUCLEOTIDE SEQUENCE [LARGE SCALE GENOMIC DNA]</scope>
    <source>
        <strain evidence="4 5">WAL-19142</strain>
    </source>
</reference>
<dbReference type="PANTHER" id="PTHR31302:SF0">
    <property type="entry name" value="TRANSMEMBRANE PROTEIN WITH METALLOPHOSPHOESTERASE DOMAIN"/>
    <property type="match status" value="1"/>
</dbReference>
<name>A0A0J9C6V1_9FIRM</name>
<feature type="domain" description="Calcineurin-like phosphoesterase" evidence="3">
    <location>
        <begin position="184"/>
        <end position="354"/>
    </location>
</feature>
<proteinExistence type="predicted"/>
<dbReference type="GO" id="GO:0016787">
    <property type="term" value="F:hydrolase activity"/>
    <property type="evidence" value="ECO:0007669"/>
    <property type="project" value="InterPro"/>
</dbReference>
<feature type="transmembrane region" description="Helical" evidence="2">
    <location>
        <begin position="60"/>
        <end position="84"/>
    </location>
</feature>
<sequence>MIWIGILIGVLAVIGVYFYVYFRRMIGWLRKKKGDTATRLLSGFCAGGAALLTLNMRSIWAIVMLHLFGFALCMELVHAVIRWLTGRHMGERRPAGRYMGERRPAGRHRGRRRTADRQMSGRRKTALGEENSPDRWDGLYRCGIIPILCTALTVGYGYWNMNHVIRTDYRIKTEKDIRDQGYVIALVSDLHYGTTMGAKKLREYADIIQDASADMVVLCGDMVDEGTTREQMEEAMGILGSIQSPMGTFFVHGNHDKTRYAGNPNFTAEQLEDAVRNAGIRILADQKAELPGGLQVVGRDDRSFPRGGRRKSIEELTEDMNQDKFILLLDHQPCELEAADRAGCDLMLSGHTHAGQIWPSGLISQGTGMVELNYGYRMMNHLQVIVSSGIAGWAYPVRTSKHCEYVIVTVERAE</sequence>
<evidence type="ECO:0000259" key="3">
    <source>
        <dbReference type="Pfam" id="PF00149"/>
    </source>
</evidence>
<dbReference type="InterPro" id="IPR051158">
    <property type="entry name" value="Metallophosphoesterase_sf"/>
</dbReference>
<dbReference type="SUPFAM" id="SSF56300">
    <property type="entry name" value="Metallo-dependent phosphatases"/>
    <property type="match status" value="1"/>
</dbReference>
<dbReference type="InterPro" id="IPR004843">
    <property type="entry name" value="Calcineurin-like_PHP"/>
</dbReference>
<feature type="transmembrane region" description="Helical" evidence="2">
    <location>
        <begin position="139"/>
        <end position="159"/>
    </location>
</feature>
<dbReference type="Gene3D" id="3.60.21.10">
    <property type="match status" value="1"/>
</dbReference>
<dbReference type="Proteomes" id="UP000037392">
    <property type="component" value="Unassembled WGS sequence"/>
</dbReference>
<dbReference type="PANTHER" id="PTHR31302">
    <property type="entry name" value="TRANSMEMBRANE PROTEIN WITH METALLOPHOSPHOESTERASE DOMAIN-RELATED"/>
    <property type="match status" value="1"/>
</dbReference>
<accession>A0A0J9C6V1</accession>
<dbReference type="OrthoDB" id="9780884at2"/>
<evidence type="ECO:0000256" key="2">
    <source>
        <dbReference type="SAM" id="Phobius"/>
    </source>
</evidence>
<dbReference type="PATRIC" id="fig|742734.4.peg.2055"/>
<keyword evidence="2" id="KW-0472">Membrane</keyword>
<gene>
    <name evidence="4" type="ORF">HMPREF9470_01916</name>
</gene>
<evidence type="ECO:0000256" key="1">
    <source>
        <dbReference type="SAM" id="MobiDB-lite"/>
    </source>
</evidence>
<evidence type="ECO:0000313" key="5">
    <source>
        <dbReference type="Proteomes" id="UP000037392"/>
    </source>
</evidence>
<protein>
    <recommendedName>
        <fullName evidence="3">Calcineurin-like phosphoesterase domain-containing protein</fullName>
    </recommendedName>
</protein>
<keyword evidence="2" id="KW-1133">Transmembrane helix</keyword>
<dbReference type="Pfam" id="PF00149">
    <property type="entry name" value="Metallophos"/>
    <property type="match status" value="1"/>
</dbReference>
<comment type="caution">
    <text evidence="4">The sequence shown here is derived from an EMBL/GenBank/DDBJ whole genome shotgun (WGS) entry which is preliminary data.</text>
</comment>
<dbReference type="RefSeq" id="WP_048929732.1">
    <property type="nucleotide sequence ID" value="NZ_KQ235877.1"/>
</dbReference>
<dbReference type="EMBL" id="ADLK01000018">
    <property type="protein sequence ID" value="KMW20857.1"/>
    <property type="molecule type" value="Genomic_DNA"/>
</dbReference>
<feature type="transmembrane region" description="Helical" evidence="2">
    <location>
        <begin position="6"/>
        <end position="24"/>
    </location>
</feature>
<dbReference type="AlphaFoldDB" id="A0A0J9C6V1"/>
<feature type="compositionally biased region" description="Basic residues" evidence="1">
    <location>
        <begin position="105"/>
        <end position="125"/>
    </location>
</feature>
<evidence type="ECO:0000313" key="4">
    <source>
        <dbReference type="EMBL" id="KMW20857.1"/>
    </source>
</evidence>
<keyword evidence="2" id="KW-0812">Transmembrane</keyword>
<feature type="region of interest" description="Disordered" evidence="1">
    <location>
        <begin position="96"/>
        <end position="130"/>
    </location>
</feature>
<dbReference type="InterPro" id="IPR029052">
    <property type="entry name" value="Metallo-depent_PP-like"/>
</dbReference>
<dbReference type="GeneID" id="93166241"/>
<organism evidence="4 5">
    <name type="scientific">[Clostridium] citroniae WAL-19142</name>
    <dbReference type="NCBI Taxonomy" id="742734"/>
    <lineage>
        <taxon>Bacteria</taxon>
        <taxon>Bacillati</taxon>
        <taxon>Bacillota</taxon>
        <taxon>Clostridia</taxon>
        <taxon>Lachnospirales</taxon>
        <taxon>Lachnospiraceae</taxon>
        <taxon>Enterocloster</taxon>
    </lineage>
</organism>